<keyword evidence="3" id="KW-0732">Signal</keyword>
<evidence type="ECO:0000256" key="3">
    <source>
        <dbReference type="SAM" id="SignalP"/>
    </source>
</evidence>
<dbReference type="InterPro" id="IPR001910">
    <property type="entry name" value="Inosine/uridine_hydrolase_dom"/>
</dbReference>
<dbReference type="PANTHER" id="PTHR12304:SF46">
    <property type="entry name" value="INOSINE-ADENOSINE-GUANOSINE-NUCLEOSIDE HYDROLASE"/>
    <property type="match status" value="1"/>
</dbReference>
<evidence type="ECO:0000313" key="5">
    <source>
        <dbReference type="EMBL" id="MBE9027662.1"/>
    </source>
</evidence>
<evidence type="ECO:0000256" key="2">
    <source>
        <dbReference type="ARBA" id="ARBA00023295"/>
    </source>
</evidence>
<feature type="domain" description="Inosine/uridine-preferring nucleoside hydrolase" evidence="4">
    <location>
        <begin position="38"/>
        <end position="324"/>
    </location>
</feature>
<feature type="chain" id="PRO_5035198119" evidence="3">
    <location>
        <begin position="31"/>
        <end position="387"/>
    </location>
</feature>
<organism evidence="5 6">
    <name type="scientific">Desmonostoc muscorum LEGE 12446</name>
    <dbReference type="NCBI Taxonomy" id="1828758"/>
    <lineage>
        <taxon>Bacteria</taxon>
        <taxon>Bacillati</taxon>
        <taxon>Cyanobacteriota</taxon>
        <taxon>Cyanophyceae</taxon>
        <taxon>Nostocales</taxon>
        <taxon>Nostocaceae</taxon>
        <taxon>Desmonostoc</taxon>
    </lineage>
</organism>
<feature type="signal peptide" evidence="3">
    <location>
        <begin position="1"/>
        <end position="30"/>
    </location>
</feature>
<dbReference type="InterPro" id="IPR023186">
    <property type="entry name" value="IUNH"/>
</dbReference>
<keyword evidence="1 5" id="KW-0378">Hydrolase</keyword>
<dbReference type="RefSeq" id="WP_193925370.1">
    <property type="nucleotide sequence ID" value="NZ_JADEXS020000001.1"/>
</dbReference>
<dbReference type="AlphaFoldDB" id="A0A8J7D411"/>
<sequence>MNMRLVYQVFSAAALSLLTSVAFLSQPVFGAALKRTPLIVDDDGSQDGMTALAYMLANPKFDIQAITIAQGIARPASFVNNLERMLGRLEVSGIPVGIGRADPLAGNNAFPEFIRDGADTFWSPFVQLPDTAPPVERRSAAELIVEKIKQSPEPVAILATGTLTNIAEALRLDPSIISNISVVQIMGGAVFVPGNLPVLPDPPFSTNTVGEFNIWVDPLAAQEVFAAGSKGLKIQLTPLDATNQIEFSRADQQAWLATGTPESKIAAEFLDFAITVIQSNNDPNPVWDLIAAINLSEEDFSEETPLYLEVDTLSDPGATQGQTRAIPNLPPNVLVSLNPSFNNLPFSAGEVFSYLETESVPESSPILGILILGAAGITFQVKRQFKH</sequence>
<dbReference type="Gene3D" id="3.90.245.10">
    <property type="entry name" value="Ribonucleoside hydrolase-like"/>
    <property type="match status" value="1"/>
</dbReference>
<protein>
    <submittedName>
        <fullName evidence="5">Nucleoside hydrolase</fullName>
    </submittedName>
</protein>
<dbReference type="Proteomes" id="UP000622533">
    <property type="component" value="Unassembled WGS sequence"/>
</dbReference>
<dbReference type="PANTHER" id="PTHR12304">
    <property type="entry name" value="INOSINE-URIDINE PREFERRING NUCLEOSIDE HYDROLASE"/>
    <property type="match status" value="1"/>
</dbReference>
<keyword evidence="6" id="KW-1185">Reference proteome</keyword>
<evidence type="ECO:0000259" key="4">
    <source>
        <dbReference type="Pfam" id="PF01156"/>
    </source>
</evidence>
<dbReference type="GO" id="GO:0006152">
    <property type="term" value="P:purine nucleoside catabolic process"/>
    <property type="evidence" value="ECO:0007669"/>
    <property type="project" value="TreeGrafter"/>
</dbReference>
<dbReference type="Pfam" id="PF01156">
    <property type="entry name" value="IU_nuc_hydro"/>
    <property type="match status" value="1"/>
</dbReference>
<reference evidence="5" key="1">
    <citation type="submission" date="2020-10" db="EMBL/GenBank/DDBJ databases">
        <authorList>
            <person name="Castelo-Branco R."/>
            <person name="Eusebio N."/>
            <person name="Adriana R."/>
            <person name="Vieira A."/>
            <person name="Brugerolle De Fraissinette N."/>
            <person name="Rezende De Castro R."/>
            <person name="Schneider M.P."/>
            <person name="Vasconcelos V."/>
            <person name="Leao P.N."/>
        </authorList>
    </citation>
    <scope>NUCLEOTIDE SEQUENCE</scope>
    <source>
        <strain evidence="5">LEGE 12446</strain>
    </source>
</reference>
<dbReference type="GO" id="GO:0005829">
    <property type="term" value="C:cytosol"/>
    <property type="evidence" value="ECO:0007669"/>
    <property type="project" value="TreeGrafter"/>
</dbReference>
<name>A0A8J7D411_DESMC</name>
<dbReference type="GO" id="GO:0008477">
    <property type="term" value="F:purine nucleosidase activity"/>
    <property type="evidence" value="ECO:0007669"/>
    <property type="project" value="TreeGrafter"/>
</dbReference>
<comment type="caution">
    <text evidence="5">The sequence shown here is derived from an EMBL/GenBank/DDBJ whole genome shotgun (WGS) entry which is preliminary data.</text>
</comment>
<accession>A0A8J7D411</accession>
<evidence type="ECO:0000313" key="6">
    <source>
        <dbReference type="Proteomes" id="UP000622533"/>
    </source>
</evidence>
<dbReference type="SUPFAM" id="SSF53590">
    <property type="entry name" value="Nucleoside hydrolase"/>
    <property type="match status" value="1"/>
</dbReference>
<evidence type="ECO:0000256" key="1">
    <source>
        <dbReference type="ARBA" id="ARBA00022801"/>
    </source>
</evidence>
<proteinExistence type="predicted"/>
<keyword evidence="2" id="KW-0326">Glycosidase</keyword>
<dbReference type="InterPro" id="IPR036452">
    <property type="entry name" value="Ribo_hydro-like"/>
</dbReference>
<gene>
    <name evidence="5" type="ORF">IQ276_36160</name>
</gene>
<dbReference type="EMBL" id="JADEXS010000996">
    <property type="protein sequence ID" value="MBE9027662.1"/>
    <property type="molecule type" value="Genomic_DNA"/>
</dbReference>